<evidence type="ECO:0000313" key="2">
    <source>
        <dbReference type="EMBL" id="CAL6102838.1"/>
    </source>
</evidence>
<organism evidence="1">
    <name type="scientific">Hexamita inflata</name>
    <dbReference type="NCBI Taxonomy" id="28002"/>
    <lineage>
        <taxon>Eukaryota</taxon>
        <taxon>Metamonada</taxon>
        <taxon>Diplomonadida</taxon>
        <taxon>Hexamitidae</taxon>
        <taxon>Hexamitinae</taxon>
        <taxon>Hexamita</taxon>
    </lineage>
</organism>
<dbReference type="EMBL" id="CAXDID020000560">
    <property type="protein sequence ID" value="CAL6102838.1"/>
    <property type="molecule type" value="Genomic_DNA"/>
</dbReference>
<accession>A0AA86UXT2</accession>
<evidence type="ECO:0000313" key="1">
    <source>
        <dbReference type="EMBL" id="CAI9968801.1"/>
    </source>
</evidence>
<dbReference type="Proteomes" id="UP001642409">
    <property type="component" value="Unassembled WGS sequence"/>
</dbReference>
<reference evidence="2 3" key="2">
    <citation type="submission" date="2024-07" db="EMBL/GenBank/DDBJ databases">
        <authorList>
            <person name="Akdeniz Z."/>
        </authorList>
    </citation>
    <scope>NUCLEOTIDE SEQUENCE [LARGE SCALE GENOMIC DNA]</scope>
</reference>
<dbReference type="EMBL" id="CATOUU010001049">
    <property type="protein sequence ID" value="CAI9968801.1"/>
    <property type="molecule type" value="Genomic_DNA"/>
</dbReference>
<dbReference type="AlphaFoldDB" id="A0AA86UXT2"/>
<proteinExistence type="predicted"/>
<evidence type="ECO:0000313" key="3">
    <source>
        <dbReference type="Proteomes" id="UP001642409"/>
    </source>
</evidence>
<comment type="caution">
    <text evidence="1">The sequence shown here is derived from an EMBL/GenBank/DDBJ whole genome shotgun (WGS) entry which is preliminary data.</text>
</comment>
<keyword evidence="3" id="KW-1185">Reference proteome</keyword>
<reference evidence="1" key="1">
    <citation type="submission" date="2023-06" db="EMBL/GenBank/DDBJ databases">
        <authorList>
            <person name="Kurt Z."/>
        </authorList>
    </citation>
    <scope>NUCLEOTIDE SEQUENCE</scope>
</reference>
<gene>
    <name evidence="1" type="ORF">HINF_LOCUS56446</name>
    <name evidence="2" type="ORF">HINF_LOCUS71855</name>
</gene>
<sequence>MQVCTNLISYTDPQYESLVILSQLPSISCSQICNVSELPIYGRCISELINGDLQINGTKMCINPFVFNGKQCVCEVGYYLSNAKCYNISMQIDILDQYIYQNNSQLYNKLQGNLSTLELLITNYKVDIENKVDSSIQQLVQDITAFSDDLFDQIVIVNVSIASVNQNLTTDLQILNQDLINTKFIFSSQINTVNNSLYSLIEQNTIKITDLQNQYNNFINTAIQNNSIQQTEISTINSNIQTVSNQLVGINSVLSSAVNALNSDLANYKAYQNGVVAGINNALNNLASYDQYLLQKINDQSTTIQNLQTTVSSLQSQIDLITIQNVVVSNVVNNCGDPKIQVCGNGICGNFVTSNLEYNYCDPGCSGSCSSD</sequence>
<name>A0AA86UXT2_9EUKA</name>
<protein>
    <submittedName>
        <fullName evidence="2">Hypothetical_protein</fullName>
    </submittedName>
</protein>